<organism evidence="2 3">
    <name type="scientific">Paenibacillus xylanexedens</name>
    <dbReference type="NCBI Taxonomy" id="528191"/>
    <lineage>
        <taxon>Bacteria</taxon>
        <taxon>Bacillati</taxon>
        <taxon>Bacillota</taxon>
        <taxon>Bacilli</taxon>
        <taxon>Bacillales</taxon>
        <taxon>Paenibacillaceae</taxon>
        <taxon>Paenibacillus</taxon>
    </lineage>
</organism>
<evidence type="ECO:0000313" key="2">
    <source>
        <dbReference type="EMBL" id="MBP2249293.1"/>
    </source>
</evidence>
<gene>
    <name evidence="2" type="ORF">J2Z28_005988</name>
</gene>
<evidence type="ECO:0000313" key="3">
    <source>
        <dbReference type="Proteomes" id="UP000810207"/>
    </source>
</evidence>
<accession>A0ABS4S2D8</accession>
<dbReference type="EMBL" id="JAGIKV010000035">
    <property type="protein sequence ID" value="MBP2249293.1"/>
    <property type="molecule type" value="Genomic_DNA"/>
</dbReference>
<protein>
    <submittedName>
        <fullName evidence="2">Uncharacterized protein</fullName>
    </submittedName>
</protein>
<name>A0ABS4S2D8_PAEXY</name>
<keyword evidence="3" id="KW-1185">Reference proteome</keyword>
<reference evidence="2 3" key="1">
    <citation type="submission" date="2021-03" db="EMBL/GenBank/DDBJ databases">
        <title>Genomic Encyclopedia of Type Strains, Phase IV (KMG-IV): sequencing the most valuable type-strain genomes for metagenomic binning, comparative biology and taxonomic classification.</title>
        <authorList>
            <person name="Goeker M."/>
        </authorList>
    </citation>
    <scope>NUCLEOTIDE SEQUENCE [LARGE SCALE GENOMIC DNA]</scope>
    <source>
        <strain evidence="2 3">DSM 21292</strain>
    </source>
</reference>
<keyword evidence="1" id="KW-0472">Membrane</keyword>
<comment type="caution">
    <text evidence="2">The sequence shown here is derived from an EMBL/GenBank/DDBJ whole genome shotgun (WGS) entry which is preliminary data.</text>
</comment>
<feature type="transmembrane region" description="Helical" evidence="1">
    <location>
        <begin position="34"/>
        <end position="52"/>
    </location>
</feature>
<dbReference type="RefSeq" id="WP_211085484.1">
    <property type="nucleotide sequence ID" value="NZ_CBCSLC010000022.1"/>
</dbReference>
<evidence type="ECO:0000256" key="1">
    <source>
        <dbReference type="SAM" id="Phobius"/>
    </source>
</evidence>
<feature type="transmembrane region" description="Helical" evidence="1">
    <location>
        <begin position="59"/>
        <end position="78"/>
    </location>
</feature>
<feature type="transmembrane region" description="Helical" evidence="1">
    <location>
        <begin position="10"/>
        <end position="28"/>
    </location>
</feature>
<proteinExistence type="predicted"/>
<sequence>MKEFFQKFPLWFWFAWVVVMILLIVNTVQGYSTALNAIAMLILTIANGIRIWKSQRYTAIIFLAVSIFCIITLVKTSLL</sequence>
<dbReference type="Proteomes" id="UP000810207">
    <property type="component" value="Unassembled WGS sequence"/>
</dbReference>
<keyword evidence="1" id="KW-0812">Transmembrane</keyword>
<keyword evidence="1" id="KW-1133">Transmembrane helix</keyword>